<reference evidence="2 3" key="1">
    <citation type="submission" date="2024-04" db="EMBL/GenBank/DDBJ databases">
        <authorList>
            <person name="Cremers G."/>
        </authorList>
    </citation>
    <scope>NUCLEOTIDE SEQUENCE [LARGE SCALE GENOMIC DNA]</scope>
    <source>
        <strain evidence="2">MeCH1-AG</strain>
    </source>
</reference>
<accession>A0ABM9NEM5</accession>
<organism evidence="2 3">
    <name type="scientific">Candidatus Methylocalor cossyra</name>
    <dbReference type="NCBI Taxonomy" id="3108543"/>
    <lineage>
        <taxon>Bacteria</taxon>
        <taxon>Pseudomonadati</taxon>
        <taxon>Pseudomonadota</taxon>
        <taxon>Gammaproteobacteria</taxon>
        <taxon>Methylococcales</taxon>
        <taxon>Methylococcaceae</taxon>
        <taxon>Candidatus Methylocalor</taxon>
    </lineage>
</organism>
<proteinExistence type="predicted"/>
<dbReference type="EMBL" id="OZ026884">
    <property type="protein sequence ID" value="CAL1239051.1"/>
    <property type="molecule type" value="Genomic_DNA"/>
</dbReference>
<sequence length="57" mass="5858">MQLSCDSVQFAPRIPCGVRSALGYFLSLIQNPGSPGAGDVRKSAPSGKPNSLLAVPT</sequence>
<evidence type="ECO:0000313" key="3">
    <source>
        <dbReference type="Proteomes" id="UP001497493"/>
    </source>
</evidence>
<evidence type="ECO:0000313" key="2">
    <source>
        <dbReference type="EMBL" id="CAL1239051.1"/>
    </source>
</evidence>
<dbReference type="Proteomes" id="UP001497493">
    <property type="component" value="Chromosome"/>
</dbReference>
<keyword evidence="3" id="KW-1185">Reference proteome</keyword>
<gene>
    <name evidence="2" type="ORF">MECH1_V1_0275</name>
</gene>
<protein>
    <submittedName>
        <fullName evidence="2">Uncharacterized protein</fullName>
    </submittedName>
</protein>
<feature type="region of interest" description="Disordered" evidence="1">
    <location>
        <begin position="34"/>
        <end position="57"/>
    </location>
</feature>
<name>A0ABM9NEM5_9GAMM</name>
<evidence type="ECO:0000256" key="1">
    <source>
        <dbReference type="SAM" id="MobiDB-lite"/>
    </source>
</evidence>